<name>A0AAD9MUK7_9ANNE</name>
<dbReference type="Proteomes" id="UP001208570">
    <property type="component" value="Unassembled WGS sequence"/>
</dbReference>
<feature type="non-terminal residue" evidence="4">
    <location>
        <position position="1"/>
    </location>
</feature>
<evidence type="ECO:0000256" key="2">
    <source>
        <dbReference type="ARBA" id="ARBA00022723"/>
    </source>
</evidence>
<accession>A0AAD9MUK7</accession>
<keyword evidence="5" id="KW-1185">Reference proteome</keyword>
<sequence>PVKKAKAKVAQQVTFSTYKNRHSAKIIVGVIPRGRCSYLSEACIYAASDCQIIQCSNVVTQVDRGD</sequence>
<dbReference type="Pfam" id="PF13359">
    <property type="entry name" value="DDE_Tnp_4"/>
    <property type="match status" value="1"/>
</dbReference>
<proteinExistence type="predicted"/>
<gene>
    <name evidence="4" type="ORF">LSH36_760g00003</name>
</gene>
<feature type="domain" description="DDE Tnp4" evidence="3">
    <location>
        <begin position="2"/>
        <end position="63"/>
    </location>
</feature>
<dbReference type="EMBL" id="JAODUP010000760">
    <property type="protein sequence ID" value="KAK2144401.1"/>
    <property type="molecule type" value="Genomic_DNA"/>
</dbReference>
<reference evidence="4" key="1">
    <citation type="journal article" date="2023" name="Mol. Biol. Evol.">
        <title>Third-Generation Sequencing Reveals the Adaptive Role of the Epigenome in Three Deep-Sea Polychaetes.</title>
        <authorList>
            <person name="Perez M."/>
            <person name="Aroh O."/>
            <person name="Sun Y."/>
            <person name="Lan Y."/>
            <person name="Juniper S.K."/>
            <person name="Young C.R."/>
            <person name="Angers B."/>
            <person name="Qian P.Y."/>
        </authorList>
    </citation>
    <scope>NUCLEOTIDE SEQUENCE</scope>
    <source>
        <strain evidence="4">P08H-3</strain>
    </source>
</reference>
<evidence type="ECO:0000259" key="3">
    <source>
        <dbReference type="Pfam" id="PF13359"/>
    </source>
</evidence>
<comment type="caution">
    <text evidence="4">The sequence shown here is derived from an EMBL/GenBank/DDBJ whole genome shotgun (WGS) entry which is preliminary data.</text>
</comment>
<evidence type="ECO:0000256" key="1">
    <source>
        <dbReference type="ARBA" id="ARBA00001968"/>
    </source>
</evidence>
<comment type="cofactor">
    <cofactor evidence="1">
        <name>a divalent metal cation</name>
        <dbReference type="ChEBI" id="CHEBI:60240"/>
    </cofactor>
</comment>
<dbReference type="GO" id="GO:0046872">
    <property type="term" value="F:metal ion binding"/>
    <property type="evidence" value="ECO:0007669"/>
    <property type="project" value="UniProtKB-KW"/>
</dbReference>
<dbReference type="AlphaFoldDB" id="A0AAD9MUK7"/>
<protein>
    <recommendedName>
        <fullName evidence="3">DDE Tnp4 domain-containing protein</fullName>
    </recommendedName>
</protein>
<dbReference type="InterPro" id="IPR027806">
    <property type="entry name" value="HARBI1_dom"/>
</dbReference>
<organism evidence="4 5">
    <name type="scientific">Paralvinella palmiformis</name>
    <dbReference type="NCBI Taxonomy" id="53620"/>
    <lineage>
        <taxon>Eukaryota</taxon>
        <taxon>Metazoa</taxon>
        <taxon>Spiralia</taxon>
        <taxon>Lophotrochozoa</taxon>
        <taxon>Annelida</taxon>
        <taxon>Polychaeta</taxon>
        <taxon>Sedentaria</taxon>
        <taxon>Canalipalpata</taxon>
        <taxon>Terebellida</taxon>
        <taxon>Terebelliformia</taxon>
        <taxon>Alvinellidae</taxon>
        <taxon>Paralvinella</taxon>
    </lineage>
</organism>
<keyword evidence="2" id="KW-0479">Metal-binding</keyword>
<evidence type="ECO:0000313" key="4">
    <source>
        <dbReference type="EMBL" id="KAK2144401.1"/>
    </source>
</evidence>
<evidence type="ECO:0000313" key="5">
    <source>
        <dbReference type="Proteomes" id="UP001208570"/>
    </source>
</evidence>